<feature type="region of interest" description="Disordered" evidence="1">
    <location>
        <begin position="46"/>
        <end position="65"/>
    </location>
</feature>
<dbReference type="PANTHER" id="PTHR45749">
    <property type="match status" value="1"/>
</dbReference>
<dbReference type="Pfam" id="PF14291">
    <property type="entry name" value="DUF4371"/>
    <property type="match status" value="1"/>
</dbReference>
<dbReference type="Gramene" id="TRITD6Bv1G011480.1">
    <property type="protein sequence ID" value="TRITD6Bv1G011480.1"/>
    <property type="gene ID" value="TRITD6Bv1G011480"/>
</dbReference>
<dbReference type="InterPro" id="IPR006580">
    <property type="entry name" value="Znf_TTF"/>
</dbReference>
<feature type="compositionally biased region" description="Low complexity" evidence="1">
    <location>
        <begin position="50"/>
        <end position="65"/>
    </location>
</feature>
<dbReference type="AlphaFoldDB" id="A0A9R0YDC0"/>
<keyword evidence="4" id="KW-1185">Reference proteome</keyword>
<proteinExistence type="predicted"/>
<dbReference type="PANTHER" id="PTHR45749:SF37">
    <property type="entry name" value="OS05G0311600 PROTEIN"/>
    <property type="match status" value="1"/>
</dbReference>
<evidence type="ECO:0000259" key="2">
    <source>
        <dbReference type="SMART" id="SM00597"/>
    </source>
</evidence>
<gene>
    <name evidence="3" type="ORF">TRITD_6Bv1G011480</name>
</gene>
<dbReference type="InterPro" id="IPR025398">
    <property type="entry name" value="DUF4371"/>
</dbReference>
<reference evidence="3 4" key="1">
    <citation type="submission" date="2017-09" db="EMBL/GenBank/DDBJ databases">
        <authorList>
            <consortium name="International Durum Wheat Genome Sequencing Consortium (IDWGSC)"/>
            <person name="Milanesi L."/>
        </authorList>
    </citation>
    <scope>NUCLEOTIDE SEQUENCE [LARGE SCALE GENOMIC DNA]</scope>
    <source>
        <strain evidence="4">cv. Svevo</strain>
    </source>
</reference>
<dbReference type="SMART" id="SM00597">
    <property type="entry name" value="ZnF_TTF"/>
    <property type="match status" value="1"/>
</dbReference>
<evidence type="ECO:0000313" key="3">
    <source>
        <dbReference type="EMBL" id="VAI53321.1"/>
    </source>
</evidence>
<dbReference type="OMA" id="RAYCFYC"/>
<evidence type="ECO:0000313" key="4">
    <source>
        <dbReference type="Proteomes" id="UP000324705"/>
    </source>
</evidence>
<evidence type="ECO:0000256" key="1">
    <source>
        <dbReference type="SAM" id="MobiDB-lite"/>
    </source>
</evidence>
<feature type="domain" description="TTF-type" evidence="2">
    <location>
        <begin position="123"/>
        <end position="223"/>
    </location>
</feature>
<protein>
    <recommendedName>
        <fullName evidence="2">TTF-type domain-containing protein</fullName>
    </recommendedName>
</protein>
<dbReference type="Proteomes" id="UP000324705">
    <property type="component" value="Chromosome 6B"/>
</dbReference>
<dbReference type="EMBL" id="LT934122">
    <property type="protein sequence ID" value="VAI53321.1"/>
    <property type="molecule type" value="Genomic_DNA"/>
</dbReference>
<accession>A0A9R0YDC0</accession>
<name>A0A9R0YDC0_TRITD</name>
<sequence length="295" mass="34142">MLKGKKIDAFFKRKRGDSVDEPTATEAMPIQPTNCVQPPLLLLEFEQHGPHPSMPQQQGQSHQTQTNEVLFQGIEFLQRDPALRPQIWQYPPNQRDDVRRAYLKLGIMQPRLQNYKAYGPEGRKRRFKYDWFKDFPSWLEYSEDSHRAYCFYCFLFGKNKNKKGGSDVFTVRGFVNWKKVHDGKKCAFLNHIGSEPCSEHNNATKACHDFLNQQGHLENVVAVGNQRDIERNQLRVKVSIAAVKWLTTQSCAFRGHDETPDSKNRGNFIELLKLLAEFNPEIAEVILENAPYSSK</sequence>
<organism evidence="3 4">
    <name type="scientific">Triticum turgidum subsp. durum</name>
    <name type="common">Durum wheat</name>
    <name type="synonym">Triticum durum</name>
    <dbReference type="NCBI Taxonomy" id="4567"/>
    <lineage>
        <taxon>Eukaryota</taxon>
        <taxon>Viridiplantae</taxon>
        <taxon>Streptophyta</taxon>
        <taxon>Embryophyta</taxon>
        <taxon>Tracheophyta</taxon>
        <taxon>Spermatophyta</taxon>
        <taxon>Magnoliopsida</taxon>
        <taxon>Liliopsida</taxon>
        <taxon>Poales</taxon>
        <taxon>Poaceae</taxon>
        <taxon>BOP clade</taxon>
        <taxon>Pooideae</taxon>
        <taxon>Triticodae</taxon>
        <taxon>Triticeae</taxon>
        <taxon>Triticinae</taxon>
        <taxon>Triticum</taxon>
    </lineage>
</organism>